<keyword evidence="4" id="KW-1185">Reference proteome</keyword>
<accession>A0ABV5VVC8</accession>
<feature type="signal peptide" evidence="1">
    <location>
        <begin position="1"/>
        <end position="31"/>
    </location>
</feature>
<dbReference type="PANTHER" id="PTHR46825:SF9">
    <property type="entry name" value="BETA-LACTAMASE-RELATED DOMAIN-CONTAINING PROTEIN"/>
    <property type="match status" value="1"/>
</dbReference>
<gene>
    <name evidence="3" type="ORF">ACFFNY_11925</name>
</gene>
<dbReference type="SUPFAM" id="SSF56601">
    <property type="entry name" value="beta-lactamase/transpeptidase-like"/>
    <property type="match status" value="1"/>
</dbReference>
<dbReference type="GO" id="GO:0016787">
    <property type="term" value="F:hydrolase activity"/>
    <property type="evidence" value="ECO:0007669"/>
    <property type="project" value="UniProtKB-KW"/>
</dbReference>
<feature type="domain" description="Beta-lactamase-related" evidence="2">
    <location>
        <begin position="80"/>
        <end position="356"/>
    </location>
</feature>
<evidence type="ECO:0000256" key="1">
    <source>
        <dbReference type="SAM" id="SignalP"/>
    </source>
</evidence>
<feature type="chain" id="PRO_5046476416" evidence="1">
    <location>
        <begin position="32"/>
        <end position="373"/>
    </location>
</feature>
<dbReference type="Pfam" id="PF00144">
    <property type="entry name" value="Beta-lactamase"/>
    <property type="match status" value="1"/>
</dbReference>
<dbReference type="EC" id="3.-.-.-" evidence="3"/>
<dbReference type="EMBL" id="JBHMAG010000009">
    <property type="protein sequence ID" value="MFB9752266.1"/>
    <property type="molecule type" value="Genomic_DNA"/>
</dbReference>
<reference evidence="3 4" key="1">
    <citation type="submission" date="2024-09" db="EMBL/GenBank/DDBJ databases">
        <authorList>
            <person name="Sun Q."/>
            <person name="Mori K."/>
        </authorList>
    </citation>
    <scope>NUCLEOTIDE SEQUENCE [LARGE SCALE GENOMIC DNA]</scope>
    <source>
        <strain evidence="3 4">JCM 12520</strain>
    </source>
</reference>
<name>A0ABV5VVC8_9BACL</name>
<dbReference type="Proteomes" id="UP001589619">
    <property type="component" value="Unassembled WGS sequence"/>
</dbReference>
<dbReference type="RefSeq" id="WP_344911183.1">
    <property type="nucleotide sequence ID" value="NZ_BAAAYO010000010.1"/>
</dbReference>
<dbReference type="InterPro" id="IPR050491">
    <property type="entry name" value="AmpC-like"/>
</dbReference>
<evidence type="ECO:0000313" key="3">
    <source>
        <dbReference type="EMBL" id="MFB9752266.1"/>
    </source>
</evidence>
<comment type="caution">
    <text evidence="3">The sequence shown here is derived from an EMBL/GenBank/DDBJ whole genome shotgun (WGS) entry which is preliminary data.</text>
</comment>
<organism evidence="3 4">
    <name type="scientific">Paenibacillus hodogayensis</name>
    <dbReference type="NCBI Taxonomy" id="279208"/>
    <lineage>
        <taxon>Bacteria</taxon>
        <taxon>Bacillati</taxon>
        <taxon>Bacillota</taxon>
        <taxon>Bacilli</taxon>
        <taxon>Bacillales</taxon>
        <taxon>Paenibacillaceae</taxon>
        <taxon>Paenibacillus</taxon>
    </lineage>
</organism>
<dbReference type="InterPro" id="IPR001466">
    <property type="entry name" value="Beta-lactam-related"/>
</dbReference>
<sequence length="373" mass="40881">METDLQAKRRSAVVLLLSMLCPLLLVLTACSGDEGKVAEKMSEAANVTANVNQNQNNGNAQQDEWKRQADLYLEKNSFNGAVLVARKGEVLFSKGYGKATESAANTPDTVFRIMSLSKAFTAAAILQLQEKNLLQVTDTLDKYVPDFKNGSTITIHHLLSHSSGIPREFPRMLNVPIKETIDAIKSRDLEFAPGTKYSYSNSGYIILAYIIATVSGQSYKQYMEDHIFGPLNMTKSGESIVPEDKKEPMSTGYVKNGNAVTPAPYFVTQSGGGSLYSTVGDLLLWDRALYGETVLKQSSITKLFAPNLDNYGYGWSYRPKKGNVVVHNGSGSGYSTFIYRKLDSQDLVVVLSNVSDVPAEQIGFELAGKMPHN</sequence>
<evidence type="ECO:0000259" key="2">
    <source>
        <dbReference type="Pfam" id="PF00144"/>
    </source>
</evidence>
<protein>
    <submittedName>
        <fullName evidence="3">Serine hydrolase domain-containing protein</fullName>
        <ecNumber evidence="3">3.-.-.-</ecNumber>
    </submittedName>
</protein>
<keyword evidence="3" id="KW-0378">Hydrolase</keyword>
<dbReference type="InterPro" id="IPR012338">
    <property type="entry name" value="Beta-lactam/transpept-like"/>
</dbReference>
<keyword evidence="1" id="KW-0732">Signal</keyword>
<dbReference type="Gene3D" id="3.40.710.10">
    <property type="entry name" value="DD-peptidase/beta-lactamase superfamily"/>
    <property type="match status" value="1"/>
</dbReference>
<proteinExistence type="predicted"/>
<dbReference type="PANTHER" id="PTHR46825">
    <property type="entry name" value="D-ALANYL-D-ALANINE-CARBOXYPEPTIDASE/ENDOPEPTIDASE AMPH"/>
    <property type="match status" value="1"/>
</dbReference>
<evidence type="ECO:0000313" key="4">
    <source>
        <dbReference type="Proteomes" id="UP001589619"/>
    </source>
</evidence>